<evidence type="ECO:0000313" key="2">
    <source>
        <dbReference type="EMBL" id="ABM60963.1"/>
    </source>
</evidence>
<dbReference type="KEGG" id="hha:Hhal_0169"/>
<accession>A1WTF1</accession>
<dbReference type="InterPro" id="IPR006311">
    <property type="entry name" value="TAT_signal"/>
</dbReference>
<evidence type="ECO:0000313" key="3">
    <source>
        <dbReference type="Proteomes" id="UP000000647"/>
    </source>
</evidence>
<dbReference type="HOGENOM" id="CLU_569772_0_0_6"/>
<reference evidence="2 3" key="2">
    <citation type="journal article" date="2013" name="Stand. Genomic Sci.">
        <title>Complete genome sequence of Halorhodospira halophila SL1.</title>
        <authorList>
            <person name="Challacombe J.F."/>
            <person name="Majid S."/>
            <person name="Deole R."/>
            <person name="Brettin T.S."/>
            <person name="Bruce D."/>
            <person name="Delano S.F."/>
            <person name="Detter J.C."/>
            <person name="Gleasner C.D."/>
            <person name="Han C.S."/>
            <person name="Misra M."/>
            <person name="Reitenga K.G."/>
            <person name="Mikhailova N."/>
            <person name="Woyke T."/>
            <person name="Pitluck S."/>
            <person name="Nolan M."/>
            <person name="Land M.L."/>
            <person name="Saunders E."/>
            <person name="Tapia R."/>
            <person name="Lapidus A."/>
            <person name="Ivanova N."/>
            <person name="Hoff W.D."/>
        </authorList>
    </citation>
    <scope>NUCLEOTIDE SEQUENCE [LARGE SCALE GENOMIC DNA]</scope>
    <source>
        <strain evidence="3">DSM 244 / SL1</strain>
    </source>
</reference>
<sequence>MMRTTYRNLLAVAAMTLGGSMVVGADAPAADAPETLAEHLAVMNALTVKGRTMRDSEMGHTAYDETLSGEPMGAVGNRWLALLEELEGYREEGEGLRGAEPRHYADATYLYHMHHSAGRFEDHGLFDPMTHAPSALLVGNGRFVMESLQEGGRFHTDADRESWTPQSMAYGLDAFHGVAYAWVRWDKPGGAEDMGLLSAEQMREWFGHEPEDAVAVARDAAEVLDDAWDTESGTYDLGEGPVWELDALASLIRGHKGLYELLYVFGDGEEDERQAERLFERAARLVEAVLGEDGVVESWGLPARVRFEDGYAVADSEDVDVEAQWRWVHHLTGGFALLRENEGTSRFLERRRPGLSEEIGGAIDRLIEGALAHQLSEGEVVASLDYDSGEVRDPDASLTTQAALVMGLGNGYSAGESFLRPGDWEGADAEAEDRTRAVYDAILGHGRGVSGSMTETR</sequence>
<keyword evidence="3" id="KW-1185">Reference proteome</keyword>
<keyword evidence="1" id="KW-0732">Signal</keyword>
<evidence type="ECO:0000256" key="1">
    <source>
        <dbReference type="SAM" id="SignalP"/>
    </source>
</evidence>
<proteinExistence type="predicted"/>
<protein>
    <submittedName>
        <fullName evidence="2">Uncharacterized protein</fullName>
    </submittedName>
</protein>
<gene>
    <name evidence="2" type="ordered locus">Hhal_0169</name>
</gene>
<organism evidence="2 3">
    <name type="scientific">Halorhodospira halophila (strain DSM 244 / SL1)</name>
    <name type="common">Ectothiorhodospira halophila (strain DSM 244 / SL1)</name>
    <dbReference type="NCBI Taxonomy" id="349124"/>
    <lineage>
        <taxon>Bacteria</taxon>
        <taxon>Pseudomonadati</taxon>
        <taxon>Pseudomonadota</taxon>
        <taxon>Gammaproteobacteria</taxon>
        <taxon>Chromatiales</taxon>
        <taxon>Ectothiorhodospiraceae</taxon>
        <taxon>Halorhodospira</taxon>
    </lineage>
</organism>
<dbReference type="Proteomes" id="UP000000647">
    <property type="component" value="Chromosome"/>
</dbReference>
<feature type="signal peptide" evidence="1">
    <location>
        <begin position="1"/>
        <end position="25"/>
    </location>
</feature>
<dbReference type="PROSITE" id="PS51318">
    <property type="entry name" value="TAT"/>
    <property type="match status" value="1"/>
</dbReference>
<dbReference type="EMBL" id="CP000544">
    <property type="protein sequence ID" value="ABM60963.1"/>
    <property type="molecule type" value="Genomic_DNA"/>
</dbReference>
<reference evidence="3" key="1">
    <citation type="submission" date="2006-12" db="EMBL/GenBank/DDBJ databases">
        <title>Complete sequence of Halorhodospira halophila SL1.</title>
        <authorList>
            <consortium name="US DOE Joint Genome Institute"/>
            <person name="Copeland A."/>
            <person name="Lucas S."/>
            <person name="Lapidus A."/>
            <person name="Barry K."/>
            <person name="Detter J.C."/>
            <person name="Glavina del Rio T."/>
            <person name="Hammon N."/>
            <person name="Israni S."/>
            <person name="Dalin E."/>
            <person name="Tice H."/>
            <person name="Pitluck S."/>
            <person name="Saunders E."/>
            <person name="Brettin T."/>
            <person name="Bruce D."/>
            <person name="Han C."/>
            <person name="Tapia R."/>
            <person name="Schmutz J."/>
            <person name="Larimer F."/>
            <person name="Land M."/>
            <person name="Hauser L."/>
            <person name="Kyrpides N."/>
            <person name="Mikhailova N."/>
            <person name="Hoff W."/>
            <person name="Richardson P."/>
        </authorList>
    </citation>
    <scope>NUCLEOTIDE SEQUENCE [LARGE SCALE GENOMIC DNA]</scope>
    <source>
        <strain evidence="3">DSM 244 / SL1</strain>
    </source>
</reference>
<feature type="chain" id="PRO_5002640673" evidence="1">
    <location>
        <begin position="26"/>
        <end position="457"/>
    </location>
</feature>
<name>A1WTF1_HALHL</name>
<dbReference type="AlphaFoldDB" id="A1WTF1"/>
<dbReference type="STRING" id="349124.Hhal_0169"/>
<dbReference type="RefSeq" id="WP_011812986.1">
    <property type="nucleotide sequence ID" value="NC_008789.1"/>
</dbReference>